<dbReference type="AlphaFoldDB" id="A0A841J2M1"/>
<protein>
    <submittedName>
        <fullName evidence="2">Acyl carrier protein</fullName>
    </submittedName>
</protein>
<evidence type="ECO:0000313" key="3">
    <source>
        <dbReference type="Proteomes" id="UP000552700"/>
    </source>
</evidence>
<dbReference type="Proteomes" id="UP000552700">
    <property type="component" value="Unassembled WGS sequence"/>
</dbReference>
<evidence type="ECO:0000313" key="2">
    <source>
        <dbReference type="EMBL" id="MBB6122875.1"/>
    </source>
</evidence>
<dbReference type="RefSeq" id="WP_184077351.1">
    <property type="nucleotide sequence ID" value="NZ_JACIJP010000001.1"/>
</dbReference>
<dbReference type="Gene3D" id="1.10.1200.10">
    <property type="entry name" value="ACP-like"/>
    <property type="match status" value="1"/>
</dbReference>
<dbReference type="EMBL" id="JACIJP010000001">
    <property type="protein sequence ID" value="MBB6122875.1"/>
    <property type="molecule type" value="Genomic_DNA"/>
</dbReference>
<evidence type="ECO:0000259" key="1">
    <source>
        <dbReference type="PROSITE" id="PS50075"/>
    </source>
</evidence>
<proteinExistence type="predicted"/>
<dbReference type="PROSITE" id="PS50075">
    <property type="entry name" value="CARRIER"/>
    <property type="match status" value="1"/>
</dbReference>
<feature type="domain" description="Carrier" evidence="1">
    <location>
        <begin position="1"/>
        <end position="72"/>
    </location>
</feature>
<dbReference type="InterPro" id="IPR009081">
    <property type="entry name" value="PP-bd_ACP"/>
</dbReference>
<dbReference type="InterPro" id="IPR036736">
    <property type="entry name" value="ACP-like_sf"/>
</dbReference>
<name>A0A841J2M1_9SPHN</name>
<accession>A0A841J2M1</accession>
<comment type="caution">
    <text evidence="2">The sequence shown here is derived from an EMBL/GenBank/DDBJ whole genome shotgun (WGS) entry which is preliminary data.</text>
</comment>
<dbReference type="Pfam" id="PF00550">
    <property type="entry name" value="PP-binding"/>
    <property type="match status" value="1"/>
</dbReference>
<sequence>MAAALRQAAPECSDSIDRMTPATEISDLGLNSIKLLEAAAYLEEAAKASFPDDRLAKVVKVQDLIQLVREHGTIDPQAFNEK</sequence>
<dbReference type="SUPFAM" id="SSF47336">
    <property type="entry name" value="ACP-like"/>
    <property type="match status" value="1"/>
</dbReference>
<organism evidence="2 3">
    <name type="scientific">Sphingobium subterraneum</name>
    <dbReference type="NCBI Taxonomy" id="627688"/>
    <lineage>
        <taxon>Bacteria</taxon>
        <taxon>Pseudomonadati</taxon>
        <taxon>Pseudomonadota</taxon>
        <taxon>Alphaproteobacteria</taxon>
        <taxon>Sphingomonadales</taxon>
        <taxon>Sphingomonadaceae</taxon>
        <taxon>Sphingobium</taxon>
    </lineage>
</organism>
<reference evidence="2 3" key="1">
    <citation type="submission" date="2020-08" db="EMBL/GenBank/DDBJ databases">
        <title>Genomic Encyclopedia of Type Strains, Phase IV (KMG-IV): sequencing the most valuable type-strain genomes for metagenomic binning, comparative biology and taxonomic classification.</title>
        <authorList>
            <person name="Goeker M."/>
        </authorList>
    </citation>
    <scope>NUCLEOTIDE SEQUENCE [LARGE SCALE GENOMIC DNA]</scope>
    <source>
        <strain evidence="2 3">DSM 102255</strain>
    </source>
</reference>
<gene>
    <name evidence="2" type="ORF">FHS92_000582</name>
</gene>
<keyword evidence="3" id="KW-1185">Reference proteome</keyword>